<dbReference type="RefSeq" id="WP_150459244.1">
    <property type="nucleotide sequence ID" value="NZ_VYKK01000022.1"/>
</dbReference>
<name>A0A5J5FZR1_9BACL</name>
<dbReference type="AlphaFoldDB" id="A0A5J5FZR1"/>
<evidence type="ECO:0000313" key="2">
    <source>
        <dbReference type="EMBL" id="KAA8999812.1"/>
    </source>
</evidence>
<accession>A0A5J5FZR1</accession>
<feature type="domain" description="Sublancin immunity protein SunI-like PH" evidence="1">
    <location>
        <begin position="2"/>
        <end position="82"/>
    </location>
</feature>
<dbReference type="InterPro" id="IPR055365">
    <property type="entry name" value="PH_SunI-like"/>
</dbReference>
<reference evidence="2 3" key="1">
    <citation type="submission" date="2019-09" db="EMBL/GenBank/DDBJ databases">
        <title>Bacillus ochoae sp. nov., Paenibacillus whitsoniae sp. nov., Paenibacillus spiritus sp. nov. Isolated from the Mars Exploration Rover during spacecraft assembly.</title>
        <authorList>
            <person name="Seuylemezian A."/>
            <person name="Vaishampayan P."/>
        </authorList>
    </citation>
    <scope>NUCLEOTIDE SEQUENCE [LARGE SCALE GENOMIC DNA]</scope>
    <source>
        <strain evidence="2 3">MER_111</strain>
    </source>
</reference>
<protein>
    <recommendedName>
        <fullName evidence="1">Sublancin immunity protein SunI-like PH domain-containing protein</fullName>
    </recommendedName>
</protein>
<keyword evidence="3" id="KW-1185">Reference proteome</keyword>
<dbReference type="Pfam" id="PF23491">
    <property type="entry name" value="bPH_8"/>
    <property type="match status" value="1"/>
</dbReference>
<dbReference type="OrthoDB" id="2623008at2"/>
<proteinExistence type="predicted"/>
<organism evidence="2 3">
    <name type="scientific">Paenibacillus spiritus</name>
    <dbReference type="NCBI Taxonomy" id="2496557"/>
    <lineage>
        <taxon>Bacteria</taxon>
        <taxon>Bacillati</taxon>
        <taxon>Bacillota</taxon>
        <taxon>Bacilli</taxon>
        <taxon>Bacillales</taxon>
        <taxon>Paenibacillaceae</taxon>
        <taxon>Paenibacillus</taxon>
    </lineage>
</organism>
<dbReference type="Proteomes" id="UP000367750">
    <property type="component" value="Unassembled WGS sequence"/>
</dbReference>
<evidence type="ECO:0000259" key="1">
    <source>
        <dbReference type="Pfam" id="PF23491"/>
    </source>
</evidence>
<gene>
    <name evidence="2" type="ORF">F4V43_15950</name>
</gene>
<comment type="caution">
    <text evidence="2">The sequence shown here is derived from an EMBL/GenBank/DDBJ whole genome shotgun (WGS) entry which is preliminary data.</text>
</comment>
<sequence length="88" mass="9844">MLGIQVERAGDKLILVWQLSRIEIPVAEIREVAEDPTYGGEDPAAIRIGAAYGTTDRIVIRTDTRTYLLFTTNGNSIRKRIETLIATR</sequence>
<evidence type="ECO:0000313" key="3">
    <source>
        <dbReference type="Proteomes" id="UP000367750"/>
    </source>
</evidence>
<dbReference type="EMBL" id="VYKK01000022">
    <property type="protein sequence ID" value="KAA8999812.1"/>
    <property type="molecule type" value="Genomic_DNA"/>
</dbReference>